<name>A0A1I3YHU1_9BACT</name>
<sequence length="107" mass="11855">MQDKRKSQRKASLARCTVEKCFSRNGQISSRAVNFSATGFMLEMDYPLSPGETIKVQFAPDAEEARLYGKSLCLGMVRWCAPQDGSCGGCYGVGVELANQAPRRYNY</sequence>
<accession>A0A1I3YHU1</accession>
<reference evidence="3" key="1">
    <citation type="submission" date="2016-10" db="EMBL/GenBank/DDBJ databases">
        <authorList>
            <person name="Varghese N."/>
            <person name="Submissions S."/>
        </authorList>
    </citation>
    <scope>NUCLEOTIDE SEQUENCE [LARGE SCALE GENOMIC DNA]</scope>
    <source>
        <strain evidence="3">DSM 5918</strain>
    </source>
</reference>
<dbReference type="AlphaFoldDB" id="A0A1I3YHU1"/>
<protein>
    <submittedName>
        <fullName evidence="2">PilZ domain-containing protein</fullName>
    </submittedName>
</protein>
<evidence type="ECO:0000259" key="1">
    <source>
        <dbReference type="Pfam" id="PF07238"/>
    </source>
</evidence>
<dbReference type="RefSeq" id="WP_177193223.1">
    <property type="nucleotide sequence ID" value="NZ_FORX01000020.1"/>
</dbReference>
<dbReference type="Pfam" id="PF07238">
    <property type="entry name" value="PilZ"/>
    <property type="match status" value="1"/>
</dbReference>
<organism evidence="2 3">
    <name type="scientific">Desulfomicrobium apsheronum</name>
    <dbReference type="NCBI Taxonomy" id="52560"/>
    <lineage>
        <taxon>Bacteria</taxon>
        <taxon>Pseudomonadati</taxon>
        <taxon>Thermodesulfobacteriota</taxon>
        <taxon>Desulfovibrionia</taxon>
        <taxon>Desulfovibrionales</taxon>
        <taxon>Desulfomicrobiaceae</taxon>
        <taxon>Desulfomicrobium</taxon>
    </lineage>
</organism>
<evidence type="ECO:0000313" key="2">
    <source>
        <dbReference type="EMBL" id="SFK31350.1"/>
    </source>
</evidence>
<gene>
    <name evidence="2" type="ORF">SAMN04488082_12025</name>
</gene>
<dbReference type="Proteomes" id="UP000198635">
    <property type="component" value="Unassembled WGS sequence"/>
</dbReference>
<evidence type="ECO:0000313" key="3">
    <source>
        <dbReference type="Proteomes" id="UP000198635"/>
    </source>
</evidence>
<dbReference type="InterPro" id="IPR009875">
    <property type="entry name" value="PilZ_domain"/>
</dbReference>
<proteinExistence type="predicted"/>
<dbReference type="GO" id="GO:0035438">
    <property type="term" value="F:cyclic-di-GMP binding"/>
    <property type="evidence" value="ECO:0007669"/>
    <property type="project" value="InterPro"/>
</dbReference>
<keyword evidence="3" id="KW-1185">Reference proteome</keyword>
<dbReference type="STRING" id="52560.SAMN04488082_12025"/>
<dbReference type="EMBL" id="FORX01000020">
    <property type="protein sequence ID" value="SFK31350.1"/>
    <property type="molecule type" value="Genomic_DNA"/>
</dbReference>
<feature type="domain" description="PilZ" evidence="1">
    <location>
        <begin position="3"/>
        <end position="97"/>
    </location>
</feature>
<dbReference type="Gene3D" id="2.40.10.220">
    <property type="entry name" value="predicted glycosyltransferase like domains"/>
    <property type="match status" value="1"/>
</dbReference>